<keyword evidence="3" id="KW-0963">Cytoplasm</keyword>
<evidence type="ECO:0000256" key="3">
    <source>
        <dbReference type="ARBA" id="ARBA00022490"/>
    </source>
</evidence>
<dbReference type="PANTHER" id="PTHR46152">
    <property type="entry name" value="NF-KAPPA-B INHIBITOR-INTERACTING RAS-LIKE PROTEIN"/>
    <property type="match status" value="1"/>
</dbReference>
<dbReference type="RefSeq" id="XP_007447226.1">
    <property type="nucleotide sequence ID" value="XM_007447164.1"/>
</dbReference>
<dbReference type="GO" id="GO:0003924">
    <property type="term" value="F:GTPase activity"/>
    <property type="evidence" value="ECO:0007669"/>
    <property type="project" value="InterPro"/>
</dbReference>
<evidence type="ECO:0000256" key="4">
    <source>
        <dbReference type="ARBA" id="ARBA00022741"/>
    </source>
</evidence>
<dbReference type="InterPro" id="IPR042227">
    <property type="entry name" value="KBRS"/>
</dbReference>
<keyword evidence="4" id="KW-0547">Nucleotide-binding</keyword>
<dbReference type="InterPro" id="IPR027417">
    <property type="entry name" value="P-loop_NTPase"/>
</dbReference>
<comment type="subcellular location">
    <subcellularLocation>
        <location evidence="1">Cytoplasm</location>
    </subcellularLocation>
</comment>
<dbReference type="GO" id="GO:0032794">
    <property type="term" value="F:GTPase activating protein binding"/>
    <property type="evidence" value="ECO:0007669"/>
    <property type="project" value="TreeGrafter"/>
</dbReference>
<dbReference type="SMART" id="SM00173">
    <property type="entry name" value="RAS"/>
    <property type="match status" value="1"/>
</dbReference>
<proteinExistence type="inferred from homology"/>
<dbReference type="GO" id="GO:0005737">
    <property type="term" value="C:cytoplasm"/>
    <property type="evidence" value="ECO:0007669"/>
    <property type="project" value="UniProtKB-SubCell"/>
</dbReference>
<evidence type="ECO:0000256" key="6">
    <source>
        <dbReference type="SAM" id="MobiDB-lite"/>
    </source>
</evidence>
<keyword evidence="7" id="KW-1185">Reference proteome</keyword>
<dbReference type="PANTHER" id="PTHR46152:SF2">
    <property type="entry name" value="NF-KAPPA-B INHIBITOR-INTERACTING RAS-LIKE PROTEIN 2"/>
    <property type="match status" value="1"/>
</dbReference>
<evidence type="ECO:0000256" key="1">
    <source>
        <dbReference type="ARBA" id="ARBA00004496"/>
    </source>
</evidence>
<reference evidence="8" key="1">
    <citation type="submission" date="2025-08" db="UniProtKB">
        <authorList>
            <consortium name="RefSeq"/>
        </authorList>
    </citation>
    <scope>IDENTIFICATION</scope>
</reference>
<dbReference type="GO" id="GO:0043124">
    <property type="term" value="P:negative regulation of canonical NF-kappaB signal transduction"/>
    <property type="evidence" value="ECO:0007669"/>
    <property type="project" value="InterPro"/>
</dbReference>
<organism evidence="7 8">
    <name type="scientific">Lipotes vexillifer</name>
    <name type="common">Yangtze river dolphin</name>
    <dbReference type="NCBI Taxonomy" id="118797"/>
    <lineage>
        <taxon>Eukaryota</taxon>
        <taxon>Metazoa</taxon>
        <taxon>Chordata</taxon>
        <taxon>Craniata</taxon>
        <taxon>Vertebrata</taxon>
        <taxon>Euteleostomi</taxon>
        <taxon>Mammalia</taxon>
        <taxon>Eutheria</taxon>
        <taxon>Laurasiatheria</taxon>
        <taxon>Artiodactyla</taxon>
        <taxon>Whippomorpha</taxon>
        <taxon>Cetacea</taxon>
        <taxon>Odontoceti</taxon>
        <taxon>Lipotidae</taxon>
        <taxon>Lipotes</taxon>
    </lineage>
</organism>
<dbReference type="SMART" id="SM00175">
    <property type="entry name" value="RAB"/>
    <property type="match status" value="1"/>
</dbReference>
<keyword evidence="5" id="KW-0342">GTP-binding</keyword>
<sequence>MGKSCKVVVCGQASVGKTSILEQLLYGNHVVGSEMIETQEDIYVGSIETDRGVREQVTIVVLGNKCDLQEQRRVDPDVAQHWAKSEKVKLWEVSVADRRSLLEPFIYLASRMTQPQSKSAFPLSRKNKGSGSLDG</sequence>
<dbReference type="SUPFAM" id="SSF52540">
    <property type="entry name" value="P-loop containing nucleoside triphosphate hydrolases"/>
    <property type="match status" value="1"/>
</dbReference>
<gene>
    <name evidence="8" type="primary">NKIRAS2</name>
</gene>
<name>A0A340WF22_LIPVE</name>
<evidence type="ECO:0000313" key="8">
    <source>
        <dbReference type="RefSeq" id="XP_007447226.1"/>
    </source>
</evidence>
<comment type="similarity">
    <text evidence="2">Belongs to the small GTPase superfamily. Ras family. KappaB-Ras subfamily.</text>
</comment>
<evidence type="ECO:0000256" key="5">
    <source>
        <dbReference type="ARBA" id="ARBA00023134"/>
    </source>
</evidence>
<dbReference type="InterPro" id="IPR001806">
    <property type="entry name" value="Small_GTPase"/>
</dbReference>
<evidence type="ECO:0000256" key="2">
    <source>
        <dbReference type="ARBA" id="ARBA00008094"/>
    </source>
</evidence>
<dbReference type="AlphaFoldDB" id="A0A340WF22"/>
<dbReference type="Gene3D" id="3.40.50.300">
    <property type="entry name" value="P-loop containing nucleotide triphosphate hydrolases"/>
    <property type="match status" value="2"/>
</dbReference>
<dbReference type="Pfam" id="PF00071">
    <property type="entry name" value="Ras"/>
    <property type="match status" value="1"/>
</dbReference>
<dbReference type="GeneID" id="103079635"/>
<accession>A0A340WF22</accession>
<dbReference type="Proteomes" id="UP000265300">
    <property type="component" value="Unplaced"/>
</dbReference>
<protein>
    <submittedName>
        <fullName evidence="8">NF-kappa-B inhibitor-interacting Ras-like protein 2 isoform X2</fullName>
    </submittedName>
</protein>
<feature type="region of interest" description="Disordered" evidence="6">
    <location>
        <begin position="114"/>
        <end position="135"/>
    </location>
</feature>
<dbReference type="GO" id="GO:0005525">
    <property type="term" value="F:GTP binding"/>
    <property type="evidence" value="ECO:0007669"/>
    <property type="project" value="UniProtKB-KW"/>
</dbReference>
<evidence type="ECO:0000313" key="7">
    <source>
        <dbReference type="Proteomes" id="UP000265300"/>
    </source>
</evidence>
<dbReference type="GO" id="GO:0032484">
    <property type="term" value="P:Ral protein signal transduction"/>
    <property type="evidence" value="ECO:0007669"/>
    <property type="project" value="TreeGrafter"/>
</dbReference>
<dbReference type="CTD" id="28511"/>